<dbReference type="Proteomes" id="UP001107558">
    <property type="component" value="Chromosome 3"/>
</dbReference>
<dbReference type="EMBL" id="JADBJN010000003">
    <property type="protein sequence ID" value="KAG5671051.1"/>
    <property type="molecule type" value="Genomic_DNA"/>
</dbReference>
<evidence type="ECO:0000313" key="2">
    <source>
        <dbReference type="Proteomes" id="UP001107558"/>
    </source>
</evidence>
<gene>
    <name evidence="1" type="ORF">PVAND_001269</name>
</gene>
<accession>A0A9J6BNQ9</accession>
<keyword evidence="2" id="KW-1185">Reference proteome</keyword>
<comment type="caution">
    <text evidence="1">The sequence shown here is derived from an EMBL/GenBank/DDBJ whole genome shotgun (WGS) entry which is preliminary data.</text>
</comment>
<protein>
    <submittedName>
        <fullName evidence="1">Uncharacterized protein</fullName>
    </submittedName>
</protein>
<name>A0A9J6BNQ9_POLVA</name>
<dbReference type="AlphaFoldDB" id="A0A9J6BNQ9"/>
<sequence>MESLRGNSSESINAFTSSDMKAYELFQTEEVPVIDLTEVLSGLSELYLMISHIGDIDKENFICLEKLTENLHGFISTNDKERHSLSTDFKNIRCALLYFIQLHENQKVELYQNLVNFTNICCYCVVSESKDCTNIEQFMKIIVKRSKEGGTIATKLDSRFSKPKINLIKRQISHVSSPIVMLSSRYEILSFQDFMNIPTDAIEQQHLAAFKNFKKIYDQFTSRKFNKKTKEILKENAAGTPISLLYDIPPFANDSSQVLSLEPLENMTTAPTLQDQQLSSICDHYEVNYAEMHVSPFEFESERQEIRPLLLSVTITSILIDDVDDSLSKLIITEMIRKMIPTQMSS</sequence>
<reference evidence="1" key="1">
    <citation type="submission" date="2021-03" db="EMBL/GenBank/DDBJ databases">
        <title>Chromosome level genome of the anhydrobiotic midge Polypedilum vanderplanki.</title>
        <authorList>
            <person name="Yoshida Y."/>
            <person name="Kikawada T."/>
            <person name="Gusev O."/>
        </authorList>
    </citation>
    <scope>NUCLEOTIDE SEQUENCE</scope>
    <source>
        <strain evidence="1">NIAS01</strain>
        <tissue evidence="1">Whole body or cell culture</tissue>
    </source>
</reference>
<organism evidence="1 2">
    <name type="scientific">Polypedilum vanderplanki</name>
    <name type="common">Sleeping chironomid midge</name>
    <dbReference type="NCBI Taxonomy" id="319348"/>
    <lineage>
        <taxon>Eukaryota</taxon>
        <taxon>Metazoa</taxon>
        <taxon>Ecdysozoa</taxon>
        <taxon>Arthropoda</taxon>
        <taxon>Hexapoda</taxon>
        <taxon>Insecta</taxon>
        <taxon>Pterygota</taxon>
        <taxon>Neoptera</taxon>
        <taxon>Endopterygota</taxon>
        <taxon>Diptera</taxon>
        <taxon>Nematocera</taxon>
        <taxon>Chironomoidea</taxon>
        <taxon>Chironomidae</taxon>
        <taxon>Chironominae</taxon>
        <taxon>Polypedilum</taxon>
        <taxon>Polypedilum</taxon>
    </lineage>
</organism>
<evidence type="ECO:0000313" key="1">
    <source>
        <dbReference type="EMBL" id="KAG5671051.1"/>
    </source>
</evidence>
<proteinExistence type="predicted"/>